<dbReference type="EMBL" id="JABEZX010000001">
    <property type="protein sequence ID" value="MBA0549094.1"/>
    <property type="molecule type" value="Genomic_DNA"/>
</dbReference>
<comment type="caution">
    <text evidence="1">The sequence shown here is derived from an EMBL/GenBank/DDBJ whole genome shotgun (WGS) entry which is preliminary data.</text>
</comment>
<gene>
    <name evidence="1" type="ORF">Golob_020150</name>
</gene>
<evidence type="ECO:0000313" key="1">
    <source>
        <dbReference type="EMBL" id="MBA0549094.1"/>
    </source>
</evidence>
<feature type="non-terminal residue" evidence="1">
    <location>
        <position position="135"/>
    </location>
</feature>
<organism evidence="1 2">
    <name type="scientific">Gossypium lobatum</name>
    <dbReference type="NCBI Taxonomy" id="34289"/>
    <lineage>
        <taxon>Eukaryota</taxon>
        <taxon>Viridiplantae</taxon>
        <taxon>Streptophyta</taxon>
        <taxon>Embryophyta</taxon>
        <taxon>Tracheophyta</taxon>
        <taxon>Spermatophyta</taxon>
        <taxon>Magnoliopsida</taxon>
        <taxon>eudicotyledons</taxon>
        <taxon>Gunneridae</taxon>
        <taxon>Pentapetalae</taxon>
        <taxon>rosids</taxon>
        <taxon>malvids</taxon>
        <taxon>Malvales</taxon>
        <taxon>Malvaceae</taxon>
        <taxon>Malvoideae</taxon>
        <taxon>Gossypium</taxon>
    </lineage>
</organism>
<accession>A0A7J8L9G7</accession>
<name>A0A7J8L9G7_9ROSI</name>
<keyword evidence="2" id="KW-1185">Reference proteome</keyword>
<reference evidence="1 2" key="1">
    <citation type="journal article" date="2019" name="Genome Biol. Evol.">
        <title>Insights into the evolution of the New World diploid cottons (Gossypium, subgenus Houzingenia) based on genome sequencing.</title>
        <authorList>
            <person name="Grover C.E."/>
            <person name="Arick M.A. 2nd"/>
            <person name="Thrash A."/>
            <person name="Conover J.L."/>
            <person name="Sanders W.S."/>
            <person name="Peterson D.G."/>
            <person name="Frelichowski J.E."/>
            <person name="Scheffler J.A."/>
            <person name="Scheffler B.E."/>
            <person name="Wendel J.F."/>
        </authorList>
    </citation>
    <scope>NUCLEOTIDE SEQUENCE [LARGE SCALE GENOMIC DNA]</scope>
    <source>
        <strain evidence="1">157</strain>
        <tissue evidence="1">Leaf</tissue>
    </source>
</reference>
<evidence type="ECO:0000313" key="2">
    <source>
        <dbReference type="Proteomes" id="UP000593572"/>
    </source>
</evidence>
<proteinExistence type="predicted"/>
<protein>
    <submittedName>
        <fullName evidence="1">Uncharacterized protein</fullName>
    </submittedName>
</protein>
<dbReference type="Proteomes" id="UP000593572">
    <property type="component" value="Unassembled WGS sequence"/>
</dbReference>
<sequence length="135" mass="15086">HSTSSFKENFNPNNVDKYGGIALANGRSGRVGSKNKVDKEGLVRINRKLNKTIKDRGDQFKYNGNASVSLSNSMNSMYANTKFPQIFYKYNREFKHDIVSLFETRVSGGKVDKIIANLGFQYSHRVEAIGLSSGV</sequence>
<dbReference type="AlphaFoldDB" id="A0A7J8L9G7"/>